<dbReference type="STRING" id="90262.A0A1X2IP29"/>
<evidence type="ECO:0000313" key="7">
    <source>
        <dbReference type="EMBL" id="ORZ19034.1"/>
    </source>
</evidence>
<dbReference type="OrthoDB" id="2015447at2759"/>
<comment type="similarity">
    <text evidence="2">Belongs to the DAMOX/DASOX family.</text>
</comment>
<dbReference type="Gene3D" id="3.30.9.10">
    <property type="entry name" value="D-Amino Acid Oxidase, subunit A, domain 2"/>
    <property type="match status" value="1"/>
</dbReference>
<comment type="cofactor">
    <cofactor evidence="1">
        <name>FAD</name>
        <dbReference type="ChEBI" id="CHEBI:57692"/>
    </cofactor>
</comment>
<dbReference type="GO" id="GO:0019478">
    <property type="term" value="P:D-amino acid catabolic process"/>
    <property type="evidence" value="ECO:0007669"/>
    <property type="project" value="TreeGrafter"/>
</dbReference>
<comment type="caution">
    <text evidence="7">The sequence shown here is derived from an EMBL/GenBank/DDBJ whole genome shotgun (WGS) entry which is preliminary data.</text>
</comment>
<dbReference type="SUPFAM" id="SSF51971">
    <property type="entry name" value="Nucleotide-binding domain"/>
    <property type="match status" value="1"/>
</dbReference>
<evidence type="ECO:0000256" key="4">
    <source>
        <dbReference type="ARBA" id="ARBA00022827"/>
    </source>
</evidence>
<dbReference type="Proteomes" id="UP000193560">
    <property type="component" value="Unassembled WGS sequence"/>
</dbReference>
<gene>
    <name evidence="7" type="ORF">BCR42DRAFT_436360</name>
</gene>
<keyword evidence="4" id="KW-0274">FAD</keyword>
<sequence>MFTSSLPRVYVAGANAYGYTTAILLLLQGYKVTLMATRFPGDPDYSSTANHPDDTTSQWQTLASMSDASLQEYDISSFKMFWKLAKSKAYESGIMIGSSFKYYQEPTEDQSNPWWKHIVPGFEVIQKQELPKNTKLGYHYTTVLINSKRYIHWLQTQFLAMGGRQRKTTMSKLSDAMTAQDHVNILVNCTDNLALGCSSTTARNPTEQKVQQQQWIINNASQVRKSVSVNTKDEDLYLYPRMDGTIVFGSRQHTTGGGDVGTTGSHTTARNVLNRISEYCPELTWGKGINALDITMDQEPVTKSIRQHGPRIENQLIVTPSGRKLAVTHNYGHDGYQSSWGSSKRAVTLVNDAFANLKKDSQAVSELLSRL</sequence>
<evidence type="ECO:0000256" key="2">
    <source>
        <dbReference type="ARBA" id="ARBA00006730"/>
    </source>
</evidence>
<proteinExistence type="inferred from homology"/>
<keyword evidence="8" id="KW-1185">Reference proteome</keyword>
<dbReference type="Pfam" id="PF01266">
    <property type="entry name" value="DAO"/>
    <property type="match status" value="1"/>
</dbReference>
<dbReference type="GO" id="GO:0071949">
    <property type="term" value="F:FAD binding"/>
    <property type="evidence" value="ECO:0007669"/>
    <property type="project" value="InterPro"/>
</dbReference>
<evidence type="ECO:0000256" key="3">
    <source>
        <dbReference type="ARBA" id="ARBA00022630"/>
    </source>
</evidence>
<dbReference type="GO" id="GO:0005737">
    <property type="term" value="C:cytoplasm"/>
    <property type="evidence" value="ECO:0007669"/>
    <property type="project" value="TreeGrafter"/>
</dbReference>
<evidence type="ECO:0000256" key="1">
    <source>
        <dbReference type="ARBA" id="ARBA00001974"/>
    </source>
</evidence>
<dbReference type="PANTHER" id="PTHR11530:SF11">
    <property type="entry name" value="D-ASPARTATE OXIDASE"/>
    <property type="match status" value="1"/>
</dbReference>
<dbReference type="InterPro" id="IPR006076">
    <property type="entry name" value="FAD-dep_OxRdtase"/>
</dbReference>
<keyword evidence="3" id="KW-0285">Flavoprotein</keyword>
<evidence type="ECO:0000259" key="6">
    <source>
        <dbReference type="Pfam" id="PF01266"/>
    </source>
</evidence>
<organism evidence="7 8">
    <name type="scientific">Absidia repens</name>
    <dbReference type="NCBI Taxonomy" id="90262"/>
    <lineage>
        <taxon>Eukaryota</taxon>
        <taxon>Fungi</taxon>
        <taxon>Fungi incertae sedis</taxon>
        <taxon>Mucoromycota</taxon>
        <taxon>Mucoromycotina</taxon>
        <taxon>Mucoromycetes</taxon>
        <taxon>Mucorales</taxon>
        <taxon>Cunninghamellaceae</taxon>
        <taxon>Absidia</taxon>
    </lineage>
</organism>
<dbReference type="Gene3D" id="3.40.50.720">
    <property type="entry name" value="NAD(P)-binding Rossmann-like Domain"/>
    <property type="match status" value="1"/>
</dbReference>
<reference evidence="7 8" key="1">
    <citation type="submission" date="2016-07" db="EMBL/GenBank/DDBJ databases">
        <title>Pervasive Adenine N6-methylation of Active Genes in Fungi.</title>
        <authorList>
            <consortium name="DOE Joint Genome Institute"/>
            <person name="Mondo S.J."/>
            <person name="Dannebaum R.O."/>
            <person name="Kuo R.C."/>
            <person name="Labutti K."/>
            <person name="Haridas S."/>
            <person name="Kuo A."/>
            <person name="Salamov A."/>
            <person name="Ahrendt S.R."/>
            <person name="Lipzen A."/>
            <person name="Sullivan W."/>
            <person name="Andreopoulos W.B."/>
            <person name="Clum A."/>
            <person name="Lindquist E."/>
            <person name="Daum C."/>
            <person name="Ramamoorthy G.K."/>
            <person name="Gryganskyi A."/>
            <person name="Culley D."/>
            <person name="Magnuson J.K."/>
            <person name="James T.Y."/>
            <person name="O'Malley M.A."/>
            <person name="Stajich J.E."/>
            <person name="Spatafora J.W."/>
            <person name="Visel A."/>
            <person name="Grigoriev I.V."/>
        </authorList>
    </citation>
    <scope>NUCLEOTIDE SEQUENCE [LARGE SCALE GENOMIC DNA]</scope>
    <source>
        <strain evidence="7 8">NRRL 1336</strain>
    </source>
</reference>
<dbReference type="PANTHER" id="PTHR11530">
    <property type="entry name" value="D-AMINO ACID OXIDASE"/>
    <property type="match status" value="1"/>
</dbReference>
<evidence type="ECO:0000256" key="5">
    <source>
        <dbReference type="ARBA" id="ARBA00023002"/>
    </source>
</evidence>
<dbReference type="GO" id="GO:0003884">
    <property type="term" value="F:D-amino-acid oxidase activity"/>
    <property type="evidence" value="ECO:0007669"/>
    <property type="project" value="InterPro"/>
</dbReference>
<keyword evidence="5" id="KW-0560">Oxidoreductase</keyword>
<accession>A0A1X2IP29</accession>
<dbReference type="InterPro" id="IPR023209">
    <property type="entry name" value="DAO"/>
</dbReference>
<evidence type="ECO:0000313" key="8">
    <source>
        <dbReference type="Proteomes" id="UP000193560"/>
    </source>
</evidence>
<name>A0A1X2IP29_9FUNG</name>
<dbReference type="EMBL" id="MCGE01000008">
    <property type="protein sequence ID" value="ORZ19034.1"/>
    <property type="molecule type" value="Genomic_DNA"/>
</dbReference>
<dbReference type="AlphaFoldDB" id="A0A1X2IP29"/>
<protein>
    <recommendedName>
        <fullName evidence="6">FAD dependent oxidoreductase domain-containing protein</fullName>
    </recommendedName>
</protein>
<feature type="domain" description="FAD dependent oxidoreductase" evidence="6">
    <location>
        <begin position="11"/>
        <end position="346"/>
    </location>
</feature>